<dbReference type="PIRSF" id="PIRSF000980">
    <property type="entry name" value="RecC"/>
    <property type="match status" value="1"/>
</dbReference>
<dbReference type="Gene3D" id="1.10.10.990">
    <property type="match status" value="1"/>
</dbReference>
<dbReference type="Proteomes" id="UP000238589">
    <property type="component" value="Unassembled WGS sequence"/>
</dbReference>
<dbReference type="InterPro" id="IPR011335">
    <property type="entry name" value="Restrct_endonuc-II-like"/>
</dbReference>
<accession>A0A2S9K0Y5</accession>
<evidence type="ECO:0000256" key="3">
    <source>
        <dbReference type="ARBA" id="ARBA00022763"/>
    </source>
</evidence>
<evidence type="ECO:0000256" key="2">
    <source>
        <dbReference type="ARBA" id="ARBA00022741"/>
    </source>
</evidence>
<evidence type="ECO:0000256" key="1">
    <source>
        <dbReference type="ARBA" id="ARBA00022722"/>
    </source>
</evidence>
<dbReference type="SUPFAM" id="SSF52980">
    <property type="entry name" value="Restriction endonuclease-like"/>
    <property type="match status" value="1"/>
</dbReference>
<protein>
    <recommendedName>
        <fullName evidence="10">RecBCD enzyme subunit RecC</fullName>
    </recommendedName>
    <alternativeName>
        <fullName evidence="10">Exonuclease V subunit RecC</fullName>
        <shortName evidence="10">ExoV subunit RecC</shortName>
    </alternativeName>
    <alternativeName>
        <fullName evidence="10">Helicase/nuclease RecBCD subunit RecC</fullName>
    </alternativeName>
</protein>
<comment type="miscellaneous">
    <text evidence="10">In the RecBCD complex, RecB has a slow 3'-5' helicase, an exonuclease activity and loads RecA onto ssDNA, RecD has a fast 5'-3' helicase activity, while RecC stimulates the ATPase and processivity of the RecB helicase and contributes to recognition of the Chi site.</text>
</comment>
<dbReference type="InterPro" id="IPR027417">
    <property type="entry name" value="P-loop_NTPase"/>
</dbReference>
<keyword evidence="4 10" id="KW-0378">Hydrolase</keyword>
<keyword evidence="7 10" id="KW-0067">ATP-binding</keyword>
<evidence type="ECO:0000256" key="6">
    <source>
        <dbReference type="ARBA" id="ARBA00022839"/>
    </source>
</evidence>
<dbReference type="PANTHER" id="PTHR30591">
    <property type="entry name" value="RECBCD ENZYME SUBUNIT RECC"/>
    <property type="match status" value="1"/>
</dbReference>
<dbReference type="InterPro" id="IPR041500">
    <property type="entry name" value="RecC_C"/>
</dbReference>
<comment type="caution">
    <text evidence="12">The sequence shown here is derived from an EMBL/GenBank/DDBJ whole genome shotgun (WGS) entry which is preliminary data.</text>
</comment>
<evidence type="ECO:0000256" key="5">
    <source>
        <dbReference type="ARBA" id="ARBA00022806"/>
    </source>
</evidence>
<comment type="function">
    <text evidence="10">A helicase/nuclease that prepares dsDNA breaks (DSB) for recombinational DNA repair. Binds to DSBs and unwinds DNA via a highly rapid and processive ATP-dependent bidirectional helicase activity. Unwinds dsDNA until it encounters a Chi (crossover hotspot instigator) sequence from the 3' direction. Cuts ssDNA a few nucleotides 3' to the Chi site. The properties and activities of the enzyme are changed at Chi. The Chi-altered holoenzyme produces a long 3'-ssDNA overhang and facilitates RecA-binding to the ssDNA for homologous DNA recombination and repair. Holoenzyme degrades any linearized DNA that is unable to undergo homologous recombination. In the holoenzyme this subunit recognizes the wild-type Chi sequence, and when added to isolated RecB increases its ATP-dependent helicase processivity.</text>
</comment>
<proteinExistence type="inferred from homology"/>
<dbReference type="Pfam" id="PF17946">
    <property type="entry name" value="RecC_C"/>
    <property type="match status" value="1"/>
</dbReference>
<dbReference type="Pfam" id="PF04257">
    <property type="entry name" value="Exonuc_V_gamma"/>
    <property type="match status" value="1"/>
</dbReference>
<evidence type="ECO:0000256" key="4">
    <source>
        <dbReference type="ARBA" id="ARBA00022801"/>
    </source>
</evidence>
<dbReference type="RefSeq" id="WP_105749607.1">
    <property type="nucleotide sequence ID" value="NZ_PVLQ01000099.1"/>
</dbReference>
<sequence>MNAHTTPIRPGFIALHGNRLEDLVQTVIEWLRLNPLRPLEEEVVLVQSNGMAEWFKMEMARRARICAATRVELPNRFLWTTYRQVLAPEPVPRDSPLDKVPMTWRLMKVLPSLLDQAEFAPVQGYLKDEASERLLPLANKLADLFDQYQNYRADWLEDWAESRDQLLQADGRRLPVPDEQRWQPVLWRAVLQAMDERERGAIRPRLHQAALKRLRGPEEFSGRVARRVVLFGMSHLPGSTLEAMAALSRHSQVILAVPNPCRYYWGDIIEGRELLRAQRRRQANKGGKDLSSVNLEDMHQHAHPLLAAWGRQSRDYIRLLDAHDDAAATQNDFNLPRIDLFDSSEEDDATPLLRRIQNRIRDLEPLPLEREVETLTSADRSVVFHAAHGPVRELEILHDQLLQLIQTREAHSKPLALRDVVVMVPDIEPMAAAIRAVFDQYPRRDPRFIPYDIADLSAKSSSPIVTTLEWMLKLPTQRCRLSELVDLLEVPAIARRLGLSAEQLPRLTQWMSGAGIRWGLNQGHREGLGLEACGDPNSAWFGLQRMLLGYATGSLDELPDARGWDGIEPYDEIGGLEAELAGVLARLVQTLIDWLQQAAQPATPSSWATRGRDLLQALFEPLDEQERDAVSALGDALTHWLSACTQAGFQEPVAWPVFEQAWLEALNLPSLKQRFRAGGVTFCSLMPMRAIPFDVVCLLGMNDGDYPRRGMRNDFDLMGLPGQHRPGDRSRQHDDRQLMLEALLSARSLLYISWTGFSALDNSEQPPSVLVSQLRDYMAAVWGEEAVKTRTTEHPLQPFSRRYFEQGSRLQTFVHEWHTLHKEGSAEATVAAPPLPGFVPDPSAPLTLQRLGSFLRNPVKVFFRERLGVVFEDQDEEAPNDEVFTVDGLENYQLIRDQVLDWPEATRAQALTHAVPVALERLRRSGALPMAGFGDLKQHELLSTLTSMTRAWQAAGKDYPVALPRKPILFEQAVDENHHVLLRDWIDQVHQRADGAPCADGGTWLKLEPGRLLGKDTPRPDKLLDAWVRSLAAAACGHSLDGLLVGQDATLHIRAMTPEQASPVLAGLLQLWFDGMQSPLPLPLKTGIALAAELVGPNGPEQVYEGTEYDSSRAEVNEPCLARLYPSYEALAADGRLQQLAEQIYAPLLKWAKEHVRQVQRSEAQHA</sequence>
<organism evidence="12 13">
    <name type="scientific">Malikia granosa</name>
    <dbReference type="NCBI Taxonomy" id="263067"/>
    <lineage>
        <taxon>Bacteria</taxon>
        <taxon>Pseudomonadati</taxon>
        <taxon>Pseudomonadota</taxon>
        <taxon>Betaproteobacteria</taxon>
        <taxon>Burkholderiales</taxon>
        <taxon>Comamonadaceae</taxon>
        <taxon>Malikia</taxon>
    </lineage>
</organism>
<evidence type="ECO:0000313" key="12">
    <source>
        <dbReference type="EMBL" id="PRD64075.1"/>
    </source>
</evidence>
<evidence type="ECO:0000256" key="9">
    <source>
        <dbReference type="ARBA" id="ARBA00023204"/>
    </source>
</evidence>
<keyword evidence="1 10" id="KW-0540">Nuclease</keyword>
<dbReference type="SUPFAM" id="SSF52540">
    <property type="entry name" value="P-loop containing nucleoside triphosphate hydrolases"/>
    <property type="match status" value="2"/>
</dbReference>
<feature type="domain" description="RecC C-terminal" evidence="11">
    <location>
        <begin position="845"/>
        <end position="1092"/>
    </location>
</feature>
<keyword evidence="6 10" id="KW-0269">Exonuclease</keyword>
<keyword evidence="5 10" id="KW-0347">Helicase</keyword>
<dbReference type="PANTHER" id="PTHR30591:SF1">
    <property type="entry name" value="RECBCD ENZYME SUBUNIT RECC"/>
    <property type="match status" value="1"/>
</dbReference>
<comment type="similarity">
    <text evidence="10">Belongs to the RecC family.</text>
</comment>
<dbReference type="HAMAP" id="MF_01486">
    <property type="entry name" value="RecC"/>
    <property type="match status" value="1"/>
</dbReference>
<dbReference type="GO" id="GO:0005524">
    <property type="term" value="F:ATP binding"/>
    <property type="evidence" value="ECO:0007669"/>
    <property type="project" value="UniProtKB-UniRule"/>
</dbReference>
<evidence type="ECO:0000259" key="11">
    <source>
        <dbReference type="Pfam" id="PF17946"/>
    </source>
</evidence>
<keyword evidence="13" id="KW-1185">Reference proteome</keyword>
<evidence type="ECO:0000313" key="13">
    <source>
        <dbReference type="Proteomes" id="UP000238589"/>
    </source>
</evidence>
<dbReference type="AlphaFoldDB" id="A0A2S9K0Y5"/>
<dbReference type="GO" id="GO:0009338">
    <property type="term" value="C:exodeoxyribonuclease V complex"/>
    <property type="evidence" value="ECO:0007669"/>
    <property type="project" value="InterPro"/>
</dbReference>
<dbReference type="NCBIfam" id="TIGR01450">
    <property type="entry name" value="recC"/>
    <property type="match status" value="1"/>
</dbReference>
<dbReference type="InterPro" id="IPR013986">
    <property type="entry name" value="DExx_box_DNA_helicase_dom_sf"/>
</dbReference>
<comment type="subunit">
    <text evidence="10">Heterotrimer of RecB, RecC and RecD. All subunits contribute to DNA-binding.</text>
</comment>
<dbReference type="OrthoDB" id="9762834at2"/>
<keyword evidence="3 10" id="KW-0227">DNA damage</keyword>
<name>A0A2S9K0Y5_9BURK</name>
<keyword evidence="9 10" id="KW-0234">DNA repair</keyword>
<reference evidence="12 13" key="1">
    <citation type="submission" date="2018-03" db="EMBL/GenBank/DDBJ databases">
        <title>Comparative genomics illustrates the genes involved in a hyperalkaliphilic mechanisms of Serpentinomonas isolated from highly-alkaline calcium-rich serpentinized springs.</title>
        <authorList>
            <person name="Suzuki S."/>
            <person name="Ishii S."/>
            <person name="Walworth N."/>
            <person name="Bird L."/>
            <person name="Kuenen J.G."/>
            <person name="Nealson K.H."/>
        </authorList>
    </citation>
    <scope>NUCLEOTIDE SEQUENCE [LARGE SCALE GENOMIC DNA]</scope>
    <source>
        <strain evidence="12 13">P1</strain>
    </source>
</reference>
<gene>
    <name evidence="10 12" type="primary">recC</name>
    <name evidence="12" type="ORF">C6P64_16335</name>
</gene>
<dbReference type="GO" id="GO:0003678">
    <property type="term" value="F:DNA helicase activity"/>
    <property type="evidence" value="ECO:0007669"/>
    <property type="project" value="UniProtKB-UniRule"/>
</dbReference>
<dbReference type="Gene3D" id="3.40.50.300">
    <property type="entry name" value="P-loop containing nucleotide triphosphate hydrolases"/>
    <property type="match status" value="2"/>
</dbReference>
<dbReference type="Gene3D" id="1.10.10.160">
    <property type="match status" value="1"/>
</dbReference>
<evidence type="ECO:0000256" key="7">
    <source>
        <dbReference type="ARBA" id="ARBA00022840"/>
    </source>
</evidence>
<dbReference type="EMBL" id="PVLQ01000099">
    <property type="protein sequence ID" value="PRD64075.1"/>
    <property type="molecule type" value="Genomic_DNA"/>
</dbReference>
<evidence type="ECO:0000256" key="8">
    <source>
        <dbReference type="ARBA" id="ARBA00023125"/>
    </source>
</evidence>
<dbReference type="GO" id="GO:0003677">
    <property type="term" value="F:DNA binding"/>
    <property type="evidence" value="ECO:0007669"/>
    <property type="project" value="UniProtKB-UniRule"/>
</dbReference>
<keyword evidence="2 10" id="KW-0547">Nucleotide-binding</keyword>
<evidence type="ECO:0000256" key="10">
    <source>
        <dbReference type="HAMAP-Rule" id="MF_01486"/>
    </source>
</evidence>
<dbReference type="GO" id="GO:0000724">
    <property type="term" value="P:double-strand break repair via homologous recombination"/>
    <property type="evidence" value="ECO:0007669"/>
    <property type="project" value="UniProtKB-UniRule"/>
</dbReference>
<dbReference type="Gene3D" id="3.40.50.10930">
    <property type="match status" value="1"/>
</dbReference>
<dbReference type="InterPro" id="IPR006697">
    <property type="entry name" value="RecC"/>
</dbReference>
<dbReference type="GO" id="GO:0008854">
    <property type="term" value="F:exodeoxyribonuclease V activity"/>
    <property type="evidence" value="ECO:0007669"/>
    <property type="project" value="InterPro"/>
</dbReference>
<keyword evidence="8 10" id="KW-0238">DNA-binding</keyword>